<evidence type="ECO:0000313" key="1">
    <source>
        <dbReference type="EMBL" id="WVZ00997.1"/>
    </source>
</evidence>
<gene>
    <name evidence="1" type="ORF">V8G54_027066</name>
</gene>
<dbReference type="PANTHER" id="PTHR48434">
    <property type="entry name" value="(RAPE) HYPOTHETICAL PROTEIN"/>
    <property type="match status" value="1"/>
</dbReference>
<protein>
    <submittedName>
        <fullName evidence="1">Uncharacterized protein</fullName>
    </submittedName>
</protein>
<dbReference type="EMBL" id="CP144693">
    <property type="protein sequence ID" value="WVZ00997.1"/>
    <property type="molecule type" value="Genomic_DNA"/>
</dbReference>
<feature type="non-terminal residue" evidence="1">
    <location>
        <position position="1"/>
    </location>
</feature>
<reference evidence="1 2" key="1">
    <citation type="journal article" date="2023" name="Life. Sci Alliance">
        <title>Evolutionary insights into 3D genome organization and epigenetic landscape of Vigna mungo.</title>
        <authorList>
            <person name="Junaid A."/>
            <person name="Singh B."/>
            <person name="Bhatia S."/>
        </authorList>
    </citation>
    <scope>NUCLEOTIDE SEQUENCE [LARGE SCALE GENOMIC DNA]</scope>
    <source>
        <strain evidence="1">Urdbean</strain>
    </source>
</reference>
<sequence length="104" mass="12726">HDSKYFSRTFNSHTYNYYDYIEAWSKALYVHPGTHSWFIWFRRGISLKFPKYFIKWFSEFALLPSIFPSQVVEVYSHFREKTSFDSDYRLISIVGIRFITWIVD</sequence>
<dbReference type="Proteomes" id="UP001374535">
    <property type="component" value="Chromosome 8"/>
</dbReference>
<name>A0AAQ3N1U0_VIGMU</name>
<dbReference type="PANTHER" id="PTHR48434:SF1">
    <property type="entry name" value="(RAPE) HYPOTHETICAL PROTEIN"/>
    <property type="match status" value="1"/>
</dbReference>
<dbReference type="AlphaFoldDB" id="A0AAQ3N1U0"/>
<proteinExistence type="predicted"/>
<keyword evidence="2" id="KW-1185">Reference proteome</keyword>
<evidence type="ECO:0000313" key="2">
    <source>
        <dbReference type="Proteomes" id="UP001374535"/>
    </source>
</evidence>
<organism evidence="1 2">
    <name type="scientific">Vigna mungo</name>
    <name type="common">Black gram</name>
    <name type="synonym">Phaseolus mungo</name>
    <dbReference type="NCBI Taxonomy" id="3915"/>
    <lineage>
        <taxon>Eukaryota</taxon>
        <taxon>Viridiplantae</taxon>
        <taxon>Streptophyta</taxon>
        <taxon>Embryophyta</taxon>
        <taxon>Tracheophyta</taxon>
        <taxon>Spermatophyta</taxon>
        <taxon>Magnoliopsida</taxon>
        <taxon>eudicotyledons</taxon>
        <taxon>Gunneridae</taxon>
        <taxon>Pentapetalae</taxon>
        <taxon>rosids</taxon>
        <taxon>fabids</taxon>
        <taxon>Fabales</taxon>
        <taxon>Fabaceae</taxon>
        <taxon>Papilionoideae</taxon>
        <taxon>50 kb inversion clade</taxon>
        <taxon>NPAAA clade</taxon>
        <taxon>indigoferoid/millettioid clade</taxon>
        <taxon>Phaseoleae</taxon>
        <taxon>Vigna</taxon>
    </lineage>
</organism>
<accession>A0AAQ3N1U0</accession>